<protein>
    <submittedName>
        <fullName evidence="2">Uncharacterized protein</fullName>
    </submittedName>
</protein>
<reference evidence="3" key="2">
    <citation type="submission" date="2012-06" db="EMBL/GenBank/DDBJ databases">
        <title>Comparative genomic analyses of Aspergillus oryzae 3.042 and A. oryzae RIB40 for soy-sauce fermentation.</title>
        <authorList>
            <person name="Zhao G."/>
            <person name="Hou L."/>
            <person name="Wang C."/>
            <person name="Cao X."/>
        </authorList>
    </citation>
    <scope>NUCLEOTIDE SEQUENCE [LARGE SCALE GENOMIC DNA]</scope>
    <source>
        <strain evidence="3">3.042</strain>
    </source>
</reference>
<proteinExistence type="predicted"/>
<sequence>MKIVPQSLKTDVSNTALLGAGMPRERGSCNSRSAYSGNHFGVLLPYDDFDIFVVLETVGASNYPSWEALTLGTLPGRARKADACGDPWEHPSGPVAPKFSPTTLHHLRRAIRS</sequence>
<reference evidence="2 3" key="1">
    <citation type="journal article" date="2012" name="Eukaryot. Cell">
        <title>Draft genome sequence of Aspergillus oryzae strain 3.042.</title>
        <authorList>
            <person name="Zhao G."/>
            <person name="Yao Y."/>
            <person name="Qi W."/>
            <person name="Wang C."/>
            <person name="Hou L."/>
            <person name="Zeng B."/>
            <person name="Cao X."/>
        </authorList>
    </citation>
    <scope>NUCLEOTIDE SEQUENCE [LARGE SCALE GENOMIC DNA]</scope>
    <source>
        <strain evidence="2 3">3.042</strain>
    </source>
</reference>
<evidence type="ECO:0000313" key="3">
    <source>
        <dbReference type="Proteomes" id="UP000002812"/>
    </source>
</evidence>
<name>I8IVQ2_ASPO3</name>
<comment type="caution">
    <text evidence="2">The sequence shown here is derived from an EMBL/GenBank/DDBJ whole genome shotgun (WGS) entry which is preliminary data.</text>
</comment>
<gene>
    <name evidence="2" type="ORF">Ao3042_05159</name>
</gene>
<evidence type="ECO:0000313" key="2">
    <source>
        <dbReference type="EMBL" id="EIT83536.1"/>
    </source>
</evidence>
<feature type="compositionally biased region" description="Basic and acidic residues" evidence="1">
    <location>
        <begin position="80"/>
        <end position="89"/>
    </location>
</feature>
<dbReference type="AlphaFoldDB" id="I8IVQ2"/>
<dbReference type="Proteomes" id="UP000002812">
    <property type="component" value="Unassembled WGS sequence"/>
</dbReference>
<feature type="region of interest" description="Disordered" evidence="1">
    <location>
        <begin position="80"/>
        <end position="99"/>
    </location>
</feature>
<accession>I8IVQ2</accession>
<dbReference type="EMBL" id="AKHY01000002">
    <property type="protein sequence ID" value="EIT83536.1"/>
    <property type="molecule type" value="Genomic_DNA"/>
</dbReference>
<organism evidence="2 3">
    <name type="scientific">Aspergillus oryzae (strain 3.042)</name>
    <name type="common">Yellow koji mold</name>
    <dbReference type="NCBI Taxonomy" id="1160506"/>
    <lineage>
        <taxon>Eukaryota</taxon>
        <taxon>Fungi</taxon>
        <taxon>Dikarya</taxon>
        <taxon>Ascomycota</taxon>
        <taxon>Pezizomycotina</taxon>
        <taxon>Eurotiomycetes</taxon>
        <taxon>Eurotiomycetidae</taxon>
        <taxon>Eurotiales</taxon>
        <taxon>Aspergillaceae</taxon>
        <taxon>Aspergillus</taxon>
        <taxon>Aspergillus subgen. Circumdati</taxon>
    </lineage>
</organism>
<evidence type="ECO:0000256" key="1">
    <source>
        <dbReference type="SAM" id="MobiDB-lite"/>
    </source>
</evidence>
<dbReference type="HOGENOM" id="CLU_2133012_0_0_1"/>